<keyword evidence="2" id="KW-1133">Transmembrane helix</keyword>
<proteinExistence type="predicted"/>
<dbReference type="OrthoDB" id="5370537at2759"/>
<organism evidence="3 4">
    <name type="scientific">Golovinomyces cichoracearum</name>
    <dbReference type="NCBI Taxonomy" id="62708"/>
    <lineage>
        <taxon>Eukaryota</taxon>
        <taxon>Fungi</taxon>
        <taxon>Dikarya</taxon>
        <taxon>Ascomycota</taxon>
        <taxon>Pezizomycotina</taxon>
        <taxon>Leotiomycetes</taxon>
        <taxon>Erysiphales</taxon>
        <taxon>Erysiphaceae</taxon>
        <taxon>Golovinomyces</taxon>
    </lineage>
</organism>
<feature type="region of interest" description="Disordered" evidence="1">
    <location>
        <begin position="161"/>
        <end position="183"/>
    </location>
</feature>
<sequence>MEEEDVRSILNRLLLHGTLLIRILGGGVLLGFTLPDFTPTCVARRSNITGSIVVIVLDGLILGLLVTNAFFMLRRDYQRNGSFHIMSRSGASIFGILGFTIWSGTSIPMILGFSDFILPLKTILPAFGLLILIGIIGIFSSYLADSRKEYITSSEASSPFMPPIKPSPNAMKKGAETGSPASGYLQSRNLFVVNPSATPRDSSSPFSFGRKNDKNTATTSKNSISNLSDQGSFTPKFTKNWQFKNYSVSNISQNSSNDTPGYRGSSGIFPLHDDNKAALAPAILQDDKIQNGGEITTNTAASPKRNFLKWPSKAITQNKQNIRNLPISKPIVNDGNNFDSESFVRIPTIELEQAVINDRLRRDAQAEDLSFSDAISPKQIFPRILDLKNKNEDDQIQSNDEITAISNLNTQIETVVSAPKSEAAAVTPGKFDNDDTIIKKFDTQASIIKIKNISEYNNEIGITTSVLLSPVPSETRRRLASKVDNLNSPSSSQASPKDSERIMFINEIVYDYPNLISDIMKQTLVKYPDISKANQTESPNLNHSTNIEPLYSEKSVIHRPRPIQRRMSRFLTTGRRRSKSLFVPKTNSNIALSNVTCLDPLPKPQPLPTRAANLKRLLPDDSKNMDNEDRITYLFPAPPAPPTNLKNMPNVMRRLSLPSLHLIHSSQNYDNLNSFSRPEQEFADFREPEVISKQTFKTPKPKNNESNQIPQTELSSNVYMTDLNTEKIQKLPRTSKLSKTDVNVPDKNLIYSEEKQFEALQSSLSQTPIDDDLSDWDWLAEFDPPQSKNNSRSRSVDEVFSSEDENSRLSFDLNENEEGQEIVTFMLEPSSLSNNEVNRTKQHSVTADLTQNRQENLRKNQEIQIPSFKINQKSIPILAEMKKSWNFSVGESLPSFSEKREESSQVHRKPPALILNDKNIDQRAIFQNSQLTPPSEPPTSLNERDQLSISTVDLQLRESLGSIIQRFPMAFSSQDSGQTPLLRKLEIEIEEQSNHWHDMQNDLDRSSIFTTSSLQNKFMRGSKRLLTSSYMANILSSPQSRISVSSSLSRDIAIDSWQQKLAETQNSYTNLYDQRSNRFTLLNIRLSSPTPPGSLHSESNSISEELTDIETLNSKTFAEKCEHTMLWSPNSLPSRKVNRGLWNTLTASSIGTNGDPPARNLRPQKRFVRQNLSISSSNLWMKNKLTNINFSPVGLWCLNPSSRGMIVNSQEATEKTNIDVNIIDSDEVMDEILGNAEEFDESILIEIASILKISNIPSKKSLMPPAFDEQSDHKFTKLVSHPTDFPFPIKVSDFKAKISKPSLWTHFNHTQIINRSVGLPEPSPEVWEALNCSSRSFIRSKTRQLEDLSVLGTKTLWTKSKTKDHKRISDKVWITHENFKNSESKKTDLWTPRTYHHTTDTRKSGLFSVPKSGLLIRSTQMPPSGHQISKKGRNVVGGLSTLSSKDLWAAKNNPIIMTNWISVNCVEKRRESDLISSSKESDLLWTPKTHHHTTDTRKSGLFSVPKSGLLIRSTQMPPSGHQISKKGQNVVGGLSTLSSKDLWVAKNNPIIMTNWISVACVEKRRESDLISSSKESDLLWTKKPALTSRRTTGIFDPPFSSSSYYQMETSSTLPGVTPRRPNLFETPLDRLVSNRLWEKEDFSLLERDWISESSIRPHSRTNSLSYSVSSSSSRSEISSVFSMSTRASSIWTTYELSNYSAVPLPSNSISERNLSEKKSQDIFK</sequence>
<keyword evidence="2" id="KW-0472">Membrane</keyword>
<feature type="transmembrane region" description="Helical" evidence="2">
    <location>
        <begin position="52"/>
        <end position="73"/>
    </location>
</feature>
<feature type="transmembrane region" description="Helical" evidence="2">
    <location>
        <begin position="12"/>
        <end position="32"/>
    </location>
</feature>
<reference evidence="3 4" key="1">
    <citation type="journal article" date="2018" name="BMC Genomics">
        <title>Comparative genome analyses reveal sequence features reflecting distinct modes of host-adaptation between dicot and monocot powdery mildew.</title>
        <authorList>
            <person name="Wu Y."/>
            <person name="Ma X."/>
            <person name="Pan Z."/>
            <person name="Kale S.D."/>
            <person name="Song Y."/>
            <person name="King H."/>
            <person name="Zhang Q."/>
            <person name="Presley C."/>
            <person name="Deng X."/>
            <person name="Wei C.I."/>
            <person name="Xiao S."/>
        </authorList>
    </citation>
    <scope>NUCLEOTIDE SEQUENCE [LARGE SCALE GENOMIC DNA]</scope>
    <source>
        <strain evidence="3">UCSC1</strain>
    </source>
</reference>
<accession>A0A420J118</accession>
<evidence type="ECO:0000256" key="1">
    <source>
        <dbReference type="SAM" id="MobiDB-lite"/>
    </source>
</evidence>
<feature type="transmembrane region" description="Helical" evidence="2">
    <location>
        <begin position="93"/>
        <end position="111"/>
    </location>
</feature>
<feature type="compositionally biased region" description="Polar residues" evidence="1">
    <location>
        <begin position="196"/>
        <end position="206"/>
    </location>
</feature>
<feature type="region of interest" description="Disordered" evidence="1">
    <location>
        <begin position="897"/>
        <end position="919"/>
    </location>
</feature>
<keyword evidence="2" id="KW-0812">Transmembrane</keyword>
<feature type="compositionally biased region" description="Polar residues" evidence="1">
    <location>
        <begin position="704"/>
        <end position="714"/>
    </location>
</feature>
<feature type="region of interest" description="Disordered" evidence="1">
    <location>
        <begin position="780"/>
        <end position="811"/>
    </location>
</feature>
<feature type="compositionally biased region" description="Polar residues" evidence="1">
    <location>
        <begin position="215"/>
        <end position="229"/>
    </location>
</feature>
<dbReference type="EMBL" id="MCBR01003588">
    <property type="protein sequence ID" value="RKF80507.1"/>
    <property type="molecule type" value="Genomic_DNA"/>
</dbReference>
<evidence type="ECO:0000313" key="4">
    <source>
        <dbReference type="Proteomes" id="UP000285405"/>
    </source>
</evidence>
<gene>
    <name evidence="3" type="ORF">GcC1_035005</name>
</gene>
<evidence type="ECO:0000256" key="2">
    <source>
        <dbReference type="SAM" id="Phobius"/>
    </source>
</evidence>
<comment type="caution">
    <text evidence="3">The sequence shown here is derived from an EMBL/GenBank/DDBJ whole genome shotgun (WGS) entry which is preliminary data.</text>
</comment>
<feature type="region of interest" description="Disordered" evidence="1">
    <location>
        <begin position="196"/>
        <end position="229"/>
    </location>
</feature>
<name>A0A420J118_9PEZI</name>
<evidence type="ECO:0000313" key="3">
    <source>
        <dbReference type="EMBL" id="RKF80507.1"/>
    </source>
</evidence>
<protein>
    <submittedName>
        <fullName evidence="3">Uncharacterized protein</fullName>
    </submittedName>
</protein>
<feature type="region of interest" description="Disordered" evidence="1">
    <location>
        <begin position="693"/>
        <end position="714"/>
    </location>
</feature>
<dbReference type="Proteomes" id="UP000285405">
    <property type="component" value="Unassembled WGS sequence"/>
</dbReference>